<organism evidence="3">
    <name type="scientific">marine sediment metagenome</name>
    <dbReference type="NCBI Taxonomy" id="412755"/>
    <lineage>
        <taxon>unclassified sequences</taxon>
        <taxon>metagenomes</taxon>
        <taxon>ecological metagenomes</taxon>
    </lineage>
</organism>
<gene>
    <name evidence="3" type="ORF">S01H4_35182</name>
</gene>
<dbReference type="SUPFAM" id="SSF53474">
    <property type="entry name" value="alpha/beta-Hydrolases"/>
    <property type="match status" value="1"/>
</dbReference>
<dbReference type="InterPro" id="IPR001375">
    <property type="entry name" value="Peptidase_S9_cat"/>
</dbReference>
<dbReference type="Gene3D" id="3.40.50.1820">
    <property type="entry name" value="alpha/beta hydrolase"/>
    <property type="match status" value="1"/>
</dbReference>
<evidence type="ECO:0000313" key="3">
    <source>
        <dbReference type="EMBL" id="GAG76793.1"/>
    </source>
</evidence>
<dbReference type="GO" id="GO:0004252">
    <property type="term" value="F:serine-type endopeptidase activity"/>
    <property type="evidence" value="ECO:0007669"/>
    <property type="project" value="TreeGrafter"/>
</dbReference>
<dbReference type="PANTHER" id="PTHR42776:SF4">
    <property type="entry name" value="ACYLAMINO-ACID-RELEASING ENZYME"/>
    <property type="match status" value="1"/>
</dbReference>
<dbReference type="InterPro" id="IPR029058">
    <property type="entry name" value="AB_hydrolase_fold"/>
</dbReference>
<protein>
    <recommendedName>
        <fullName evidence="2">Peptidase S9 prolyl oligopeptidase catalytic domain-containing protein</fullName>
    </recommendedName>
</protein>
<dbReference type="GO" id="GO:0006508">
    <property type="term" value="P:proteolysis"/>
    <property type="evidence" value="ECO:0007669"/>
    <property type="project" value="InterPro"/>
</dbReference>
<sequence>MCGEKDFNVPLINSEQMYQALRSLNVPTQLVIYPGENHTLKKPSYIQDRLERMIEWYDRYLLKND</sequence>
<dbReference type="EMBL" id="BART01018676">
    <property type="protein sequence ID" value="GAG76793.1"/>
    <property type="molecule type" value="Genomic_DNA"/>
</dbReference>
<name>X1AXB1_9ZZZZ</name>
<feature type="domain" description="Peptidase S9 prolyl oligopeptidase catalytic" evidence="2">
    <location>
        <begin position="1"/>
        <end position="61"/>
    </location>
</feature>
<dbReference type="AlphaFoldDB" id="X1AXB1"/>
<evidence type="ECO:0000256" key="1">
    <source>
        <dbReference type="ARBA" id="ARBA00022801"/>
    </source>
</evidence>
<dbReference type="PANTHER" id="PTHR42776">
    <property type="entry name" value="SERINE PEPTIDASE S9 FAMILY MEMBER"/>
    <property type="match status" value="1"/>
</dbReference>
<evidence type="ECO:0000259" key="2">
    <source>
        <dbReference type="Pfam" id="PF00326"/>
    </source>
</evidence>
<comment type="caution">
    <text evidence="3">The sequence shown here is derived from an EMBL/GenBank/DDBJ whole genome shotgun (WGS) entry which is preliminary data.</text>
</comment>
<accession>X1AXB1</accession>
<reference evidence="3" key="1">
    <citation type="journal article" date="2014" name="Front. Microbiol.">
        <title>High frequency of phylogenetically diverse reductive dehalogenase-homologous genes in deep subseafloor sedimentary metagenomes.</title>
        <authorList>
            <person name="Kawai M."/>
            <person name="Futagami T."/>
            <person name="Toyoda A."/>
            <person name="Takaki Y."/>
            <person name="Nishi S."/>
            <person name="Hori S."/>
            <person name="Arai W."/>
            <person name="Tsubouchi T."/>
            <person name="Morono Y."/>
            <person name="Uchiyama I."/>
            <person name="Ito T."/>
            <person name="Fujiyama A."/>
            <person name="Inagaki F."/>
            <person name="Takami H."/>
        </authorList>
    </citation>
    <scope>NUCLEOTIDE SEQUENCE</scope>
    <source>
        <strain evidence="3">Expedition CK06-06</strain>
    </source>
</reference>
<keyword evidence="1" id="KW-0378">Hydrolase</keyword>
<proteinExistence type="predicted"/>
<dbReference type="Pfam" id="PF00326">
    <property type="entry name" value="Peptidase_S9"/>
    <property type="match status" value="1"/>
</dbReference>